<protein>
    <submittedName>
        <fullName evidence="4 5">Septum formation initiator</fullName>
    </submittedName>
</protein>
<accession>A0A2N6T1S9</accession>
<dbReference type="EMBL" id="PNHF01000001">
    <property type="protein sequence ID" value="PMC63278.1"/>
    <property type="molecule type" value="Genomic_DNA"/>
</dbReference>
<evidence type="ECO:0000256" key="1">
    <source>
        <dbReference type="SAM" id="Coils"/>
    </source>
</evidence>
<dbReference type="STRING" id="1725.WU86_07515"/>
<feature type="coiled-coil region" evidence="1">
    <location>
        <begin position="60"/>
        <end position="87"/>
    </location>
</feature>
<keyword evidence="3" id="KW-1133">Transmembrane helix</keyword>
<dbReference type="Proteomes" id="UP000235363">
    <property type="component" value="Unassembled WGS sequence"/>
</dbReference>
<dbReference type="AlphaFoldDB" id="A0A2N6T1S9"/>
<gene>
    <name evidence="5" type="ORF">CJ204_00070</name>
    <name evidence="4" type="ORF">HF852_12115</name>
</gene>
<keyword evidence="1" id="KW-0175">Coiled coil</keyword>
<sequence>MLPVMGTTARGRRGRGGSAAGASDGRVGGGLSSLQPWQTLTMAVLLLFLVLVLAMPLRTYAEQRAELAETRENIARMEERTRELQAEKERFSDPEYIKEQARIRLGLVEEGETPFRIVDPALGTADGEDPVGEETLPTAPWYEQLWDSVSLPPEEEKPANPARDEATSPDRLPTVPEPAPEPAP</sequence>
<evidence type="ECO:0000256" key="3">
    <source>
        <dbReference type="SAM" id="Phobius"/>
    </source>
</evidence>
<name>A0A2N6T1S9_9CORY</name>
<proteinExistence type="predicted"/>
<feature type="transmembrane region" description="Helical" evidence="3">
    <location>
        <begin position="37"/>
        <end position="57"/>
    </location>
</feature>
<evidence type="ECO:0000256" key="2">
    <source>
        <dbReference type="SAM" id="MobiDB-lite"/>
    </source>
</evidence>
<feature type="compositionally biased region" description="Pro residues" evidence="2">
    <location>
        <begin position="175"/>
        <end position="184"/>
    </location>
</feature>
<dbReference type="Pfam" id="PF04977">
    <property type="entry name" value="DivIC"/>
    <property type="match status" value="1"/>
</dbReference>
<dbReference type="Proteomes" id="UP000589552">
    <property type="component" value="Unassembled WGS sequence"/>
</dbReference>
<reference evidence="5 6" key="1">
    <citation type="submission" date="2017-09" db="EMBL/GenBank/DDBJ databases">
        <title>Bacterial strain isolated from the female urinary microbiota.</title>
        <authorList>
            <person name="Thomas-White K."/>
            <person name="Kumar N."/>
            <person name="Forster S."/>
            <person name="Putonti C."/>
            <person name="Lawley T."/>
            <person name="Wolfe A.J."/>
        </authorList>
    </citation>
    <scope>NUCLEOTIDE SEQUENCE [LARGE SCALE GENOMIC DNA]</scope>
    <source>
        <strain evidence="5 6">UMB0908</strain>
    </source>
</reference>
<feature type="region of interest" description="Disordered" evidence="2">
    <location>
        <begin position="119"/>
        <end position="184"/>
    </location>
</feature>
<comment type="caution">
    <text evidence="5">The sequence shown here is derived from an EMBL/GenBank/DDBJ whole genome shotgun (WGS) entry which is preliminary data.</text>
</comment>
<dbReference type="InterPro" id="IPR007060">
    <property type="entry name" value="FtsL/DivIC"/>
</dbReference>
<feature type="compositionally biased region" description="Basic and acidic residues" evidence="2">
    <location>
        <begin position="154"/>
        <end position="168"/>
    </location>
</feature>
<feature type="region of interest" description="Disordered" evidence="2">
    <location>
        <begin position="1"/>
        <end position="28"/>
    </location>
</feature>
<evidence type="ECO:0000313" key="7">
    <source>
        <dbReference type="Proteomes" id="UP000589552"/>
    </source>
</evidence>
<organism evidence="5 6">
    <name type="scientific">Corynebacterium xerosis</name>
    <dbReference type="NCBI Taxonomy" id="1725"/>
    <lineage>
        <taxon>Bacteria</taxon>
        <taxon>Bacillati</taxon>
        <taxon>Actinomycetota</taxon>
        <taxon>Actinomycetes</taxon>
        <taxon>Mycobacteriales</taxon>
        <taxon>Corynebacteriaceae</taxon>
        <taxon>Corynebacterium</taxon>
    </lineage>
</organism>
<keyword evidence="3" id="KW-0812">Transmembrane</keyword>
<evidence type="ECO:0000313" key="4">
    <source>
        <dbReference type="EMBL" id="NMF10332.1"/>
    </source>
</evidence>
<keyword evidence="3" id="KW-0472">Membrane</keyword>
<reference evidence="4 7" key="2">
    <citation type="submission" date="2020-04" db="EMBL/GenBank/DDBJ databases">
        <authorList>
            <person name="Hitch T.C.A."/>
            <person name="Wylensek D."/>
            <person name="Clavel T."/>
        </authorList>
    </citation>
    <scope>NUCLEOTIDE SEQUENCE [LARGE SCALE GENOMIC DNA]</scope>
    <source>
        <strain evidence="4 7">BL-383-APC-2I</strain>
    </source>
</reference>
<dbReference type="EMBL" id="JABAGA010000009">
    <property type="protein sequence ID" value="NMF10332.1"/>
    <property type="molecule type" value="Genomic_DNA"/>
</dbReference>
<evidence type="ECO:0000313" key="6">
    <source>
        <dbReference type="Proteomes" id="UP000235363"/>
    </source>
</evidence>
<evidence type="ECO:0000313" key="5">
    <source>
        <dbReference type="EMBL" id="PMC63278.1"/>
    </source>
</evidence>